<dbReference type="EMBL" id="CAJPIJ010000143">
    <property type="protein sequence ID" value="CAG1987940.1"/>
    <property type="molecule type" value="Genomic_DNA"/>
</dbReference>
<dbReference type="Proteomes" id="UP000746612">
    <property type="component" value="Unassembled WGS sequence"/>
</dbReference>
<dbReference type="CDD" id="cd04301">
    <property type="entry name" value="NAT_SF"/>
    <property type="match status" value="1"/>
</dbReference>
<dbReference type="PANTHER" id="PTHR42791">
    <property type="entry name" value="GNAT FAMILY ACETYLTRANSFERASE"/>
    <property type="match status" value="1"/>
</dbReference>
<organism evidence="2 4">
    <name type="scientific">Gibberella zeae</name>
    <name type="common">Wheat head blight fungus</name>
    <name type="synonym">Fusarium graminearum</name>
    <dbReference type="NCBI Taxonomy" id="5518"/>
    <lineage>
        <taxon>Eukaryota</taxon>
        <taxon>Fungi</taxon>
        <taxon>Dikarya</taxon>
        <taxon>Ascomycota</taxon>
        <taxon>Pezizomycotina</taxon>
        <taxon>Sordariomycetes</taxon>
        <taxon>Hypocreomycetidae</taxon>
        <taxon>Hypocreales</taxon>
        <taxon>Nectriaceae</taxon>
        <taxon>Fusarium</taxon>
    </lineage>
</organism>
<dbReference type="Gene3D" id="3.40.630.30">
    <property type="match status" value="1"/>
</dbReference>
<dbReference type="PANTHER" id="PTHR42791:SF16">
    <property type="entry name" value="N-ACETYLTRANSFERASE DOMAIN-CONTAINING PROTEIN"/>
    <property type="match status" value="1"/>
</dbReference>
<protein>
    <recommendedName>
        <fullName evidence="1">N-acetyltransferase domain-containing protein</fullName>
    </recommendedName>
</protein>
<evidence type="ECO:0000313" key="2">
    <source>
        <dbReference type="EMBL" id="CAG1987940.1"/>
    </source>
</evidence>
<evidence type="ECO:0000313" key="4">
    <source>
        <dbReference type="Proteomes" id="UP000746612"/>
    </source>
</evidence>
<dbReference type="Pfam" id="PF13508">
    <property type="entry name" value="Acetyltransf_7"/>
    <property type="match status" value="1"/>
</dbReference>
<dbReference type="SUPFAM" id="SSF55729">
    <property type="entry name" value="Acyl-CoA N-acyltransferases (Nat)"/>
    <property type="match status" value="1"/>
</dbReference>
<dbReference type="EMBL" id="CAAKMV010000152">
    <property type="protein sequence ID" value="VIO61323.1"/>
    <property type="molecule type" value="Genomic_DNA"/>
</dbReference>
<reference evidence="3" key="1">
    <citation type="submission" date="2019-04" db="EMBL/GenBank/DDBJ databases">
        <authorList>
            <person name="Melise S."/>
            <person name="Noan J."/>
            <person name="Okalmin O."/>
        </authorList>
    </citation>
    <scope>NUCLEOTIDE SEQUENCE</scope>
    <source>
        <strain evidence="3">FN9</strain>
    </source>
</reference>
<dbReference type="PROSITE" id="PS51186">
    <property type="entry name" value="GNAT"/>
    <property type="match status" value="1"/>
</dbReference>
<reference evidence="2" key="2">
    <citation type="submission" date="2021-03" db="EMBL/GenBank/DDBJ databases">
        <authorList>
            <person name="Alouane T."/>
            <person name="Langin T."/>
            <person name="Bonhomme L."/>
        </authorList>
    </citation>
    <scope>NUCLEOTIDE SEQUENCE</scope>
    <source>
        <strain evidence="2">MDC_Fg202</strain>
    </source>
</reference>
<name>A0A2H3H0G8_GIBZA</name>
<gene>
    <name evidence="3" type="ORF">FUG_LOCUS431455</name>
    <name evidence="2" type="ORF">MDCFG202_LOCUS300928</name>
</gene>
<dbReference type="InterPro" id="IPR000182">
    <property type="entry name" value="GNAT_dom"/>
</dbReference>
<accession>A0A2H3H0G8</accession>
<dbReference type="InterPro" id="IPR016181">
    <property type="entry name" value="Acyl_CoA_acyltransferase"/>
</dbReference>
<feature type="domain" description="N-acetyltransferase" evidence="1">
    <location>
        <begin position="101"/>
        <end position="236"/>
    </location>
</feature>
<proteinExistence type="predicted"/>
<dbReference type="InterPro" id="IPR052523">
    <property type="entry name" value="Trichothecene_AcTrans"/>
</dbReference>
<evidence type="ECO:0000313" key="3">
    <source>
        <dbReference type="EMBL" id="VIO61323.1"/>
    </source>
</evidence>
<dbReference type="OrthoDB" id="2115692at2759"/>
<dbReference type="GO" id="GO:0016747">
    <property type="term" value="F:acyltransferase activity, transferring groups other than amino-acyl groups"/>
    <property type="evidence" value="ECO:0007669"/>
    <property type="project" value="InterPro"/>
</dbReference>
<dbReference type="AlphaFoldDB" id="A0A2H3H0G8"/>
<evidence type="ECO:0000259" key="1">
    <source>
        <dbReference type="PROSITE" id="PS51186"/>
    </source>
</evidence>
<sequence>MSQITLRDANYSDLPEAARVMSKAFWNDNLFGDLIHPHREKYPDDPDLYWLRRARVSFWDYRWRGIVAIAKDDSGKDVIAGIAQWERLGKEERNSNVHISIPIRNLFKPLSSLVMNIHARIWPNRAADPENEDIIERTYPYFERIWSGKRAESWYLSALAVHPDFQRQGVGKRLAQWGIEKAQAEGVCASLVAAHGTDDFYIKLGFDEQFGRAGDGESNPLADVEGSNMYWYWPRT</sequence>